<dbReference type="AlphaFoldDB" id="A0A433PBW8"/>
<dbReference type="Proteomes" id="UP000274822">
    <property type="component" value="Unassembled WGS sequence"/>
</dbReference>
<comment type="caution">
    <text evidence="1">The sequence shown here is derived from an EMBL/GenBank/DDBJ whole genome shotgun (WGS) entry which is preliminary data.</text>
</comment>
<evidence type="ECO:0000313" key="1">
    <source>
        <dbReference type="EMBL" id="RUS15033.1"/>
    </source>
</evidence>
<sequence length="286" mass="32738">MNKTITIHCKSYNSQYSETPYYDNKEEESDEQDFNMLIPQARLRLYQPASIATNNITRSPVAVFQALQISHTCSSETRASGGAGCASSLRMQNIKSDLRETFDALHALCTMATVTKDVIHSVLGDILTTNEIFRNKQAAHVILWRWFQESVPVFNKEHRRILSICETILSNSSLPPPLQHHFSFSPREQGGIVEEFLNFAERDLFQFFVQNANCVMTTEVASFGDKSRPKIESDFANANTLSMLNFLIAYKDNYKTTFQEENKEDAIEILTNYKKNCSPRHRRSLE</sequence>
<gene>
    <name evidence="1" type="ORF">BC938DRAFT_477115</name>
</gene>
<evidence type="ECO:0000313" key="2">
    <source>
        <dbReference type="Proteomes" id="UP000274822"/>
    </source>
</evidence>
<protein>
    <submittedName>
        <fullName evidence="1">Uncharacterized protein</fullName>
    </submittedName>
</protein>
<dbReference type="EMBL" id="RBNJ01026193">
    <property type="protein sequence ID" value="RUS15033.1"/>
    <property type="molecule type" value="Genomic_DNA"/>
</dbReference>
<accession>A0A433PBW8</accession>
<reference evidence="1 2" key="1">
    <citation type="journal article" date="2018" name="New Phytol.">
        <title>Phylogenomics of Endogonaceae and evolution of mycorrhizas within Mucoromycota.</title>
        <authorList>
            <person name="Chang Y."/>
            <person name="Desiro A."/>
            <person name="Na H."/>
            <person name="Sandor L."/>
            <person name="Lipzen A."/>
            <person name="Clum A."/>
            <person name="Barry K."/>
            <person name="Grigoriev I.V."/>
            <person name="Martin F.M."/>
            <person name="Stajich J.E."/>
            <person name="Smith M.E."/>
            <person name="Bonito G."/>
            <person name="Spatafora J.W."/>
        </authorList>
    </citation>
    <scope>NUCLEOTIDE SEQUENCE [LARGE SCALE GENOMIC DNA]</scope>
    <source>
        <strain evidence="1 2">AD002</strain>
    </source>
</reference>
<name>A0A433PBW8_9FUNG</name>
<organism evidence="1 2">
    <name type="scientific">Jimgerdemannia flammicorona</name>
    <dbReference type="NCBI Taxonomy" id="994334"/>
    <lineage>
        <taxon>Eukaryota</taxon>
        <taxon>Fungi</taxon>
        <taxon>Fungi incertae sedis</taxon>
        <taxon>Mucoromycota</taxon>
        <taxon>Mucoromycotina</taxon>
        <taxon>Endogonomycetes</taxon>
        <taxon>Endogonales</taxon>
        <taxon>Endogonaceae</taxon>
        <taxon>Jimgerdemannia</taxon>
    </lineage>
</organism>
<proteinExistence type="predicted"/>
<keyword evidence="2" id="KW-1185">Reference proteome</keyword>